<gene>
    <name evidence="1" type="ORF">Vadar_000422</name>
</gene>
<dbReference type="EMBL" id="CM037161">
    <property type="protein sequence ID" value="KAH7853240.1"/>
    <property type="molecule type" value="Genomic_DNA"/>
</dbReference>
<keyword evidence="2" id="KW-1185">Reference proteome</keyword>
<reference evidence="1 2" key="1">
    <citation type="journal article" date="2021" name="Hortic Res">
        <title>High-quality reference genome and annotation aids understanding of berry development for evergreen blueberry (Vaccinium darrowii).</title>
        <authorList>
            <person name="Yu J."/>
            <person name="Hulse-Kemp A.M."/>
            <person name="Babiker E."/>
            <person name="Staton M."/>
        </authorList>
    </citation>
    <scope>NUCLEOTIDE SEQUENCE [LARGE SCALE GENOMIC DNA]</scope>
    <source>
        <strain evidence="2">cv. NJ 8807/NJ 8810</strain>
        <tissue evidence="1">Young leaf</tissue>
    </source>
</reference>
<organism evidence="1 2">
    <name type="scientific">Vaccinium darrowii</name>
    <dbReference type="NCBI Taxonomy" id="229202"/>
    <lineage>
        <taxon>Eukaryota</taxon>
        <taxon>Viridiplantae</taxon>
        <taxon>Streptophyta</taxon>
        <taxon>Embryophyta</taxon>
        <taxon>Tracheophyta</taxon>
        <taxon>Spermatophyta</taxon>
        <taxon>Magnoliopsida</taxon>
        <taxon>eudicotyledons</taxon>
        <taxon>Gunneridae</taxon>
        <taxon>Pentapetalae</taxon>
        <taxon>asterids</taxon>
        <taxon>Ericales</taxon>
        <taxon>Ericaceae</taxon>
        <taxon>Vaccinioideae</taxon>
        <taxon>Vaccinieae</taxon>
        <taxon>Vaccinium</taxon>
    </lineage>
</organism>
<proteinExistence type="predicted"/>
<evidence type="ECO:0000313" key="1">
    <source>
        <dbReference type="EMBL" id="KAH7853240.1"/>
    </source>
</evidence>
<dbReference type="Proteomes" id="UP000828048">
    <property type="component" value="Chromosome 11"/>
</dbReference>
<protein>
    <submittedName>
        <fullName evidence="1">Uncharacterized protein</fullName>
    </submittedName>
</protein>
<accession>A0ACB7YI56</accession>
<comment type="caution">
    <text evidence="1">The sequence shown here is derived from an EMBL/GenBank/DDBJ whole genome shotgun (WGS) entry which is preliminary data.</text>
</comment>
<name>A0ACB7YI56_9ERIC</name>
<sequence length="729" mass="83227">MFDLELPTTLLSCLLPFIILLIIKRRSIFTTLSPPESPENAKLPRSYPIIGSFFSIYANRNQSVQWTSEMVTNSPTSTFVLHGPFGTRTIYTGNTSNLHHILKSHFHLYEKGSGVRTTLSDFLGDGMFNINGDGWKFQRQVASHEFNNKSLRKFIEHVVDTEVNDRLVPILAAAAAENTVLDLQDILQRFGFDNVCAISFGYDPASLVSSLPQVKFMLSFEQAIRLTSQRFGYIHPLFWRAKRFLNFGSEKNLRNAVDEVRQFAKKIIKEKKQLLNEKSELESFDLLSRFLSSGHSDEEFITDIVVSFILAGRDTTSAALIWFFWLVSSNPNVEKEILEEIYEKSESPIFEEVKHMVYIQASLSESMRLYPPVPIDGKEATVDDVLPDGTFVQKGTSVVYHSYAMGRLEKIWGKDWAEFKPERWLEREDVPGMEGKWNFVGKDPYAYPVFQAGPRICLGKEMAFLQMKRVVAGVLRQFQVVPAFAEGKGPVYNLRNAVNEVRQFDKEIIKEKKQLLKEKSKLESFDLLSRFLSSGHSDEELITDLVINFIIAGRDTTLAALIWFFWLVSRNPNVEKEILKEIYEKCESPIFEEVKHMVYIQASLSESMRLYPPVPLDGKEAIVDDVLPDGTFIPKGTSVIYHPYAMGRLEKIWGKDWAEFKPEREVVREGRCGRGGREEEFRGKGPVCIPNVPSRAKDLFREGDGVFANEESGRRRLTTISSGAGFCRR</sequence>
<evidence type="ECO:0000313" key="2">
    <source>
        <dbReference type="Proteomes" id="UP000828048"/>
    </source>
</evidence>